<gene>
    <name evidence="3" type="ORF">BJ554DRAFT_3774</name>
</gene>
<organism evidence="3 4">
    <name type="scientific">Olpidium bornovanus</name>
    <dbReference type="NCBI Taxonomy" id="278681"/>
    <lineage>
        <taxon>Eukaryota</taxon>
        <taxon>Fungi</taxon>
        <taxon>Fungi incertae sedis</taxon>
        <taxon>Olpidiomycota</taxon>
        <taxon>Olpidiomycotina</taxon>
        <taxon>Olpidiomycetes</taxon>
        <taxon>Olpidiales</taxon>
        <taxon>Olpidiaceae</taxon>
        <taxon>Olpidium</taxon>
    </lineage>
</organism>
<sequence>MVGRYFEGRVDTCFDDQNSSAFRSVFARNSKSGRSAAYAKPPAQDLSPVILPDRVDGEEKAAGKKRNQHGVEVGGSDDDGSRSEAETHCAKARRIAQMGFVESDVQVALEKCGGDEQRAVEVLLT</sequence>
<dbReference type="Gene3D" id="1.10.8.10">
    <property type="entry name" value="DNA helicase RuvA subunit, C-terminal domain"/>
    <property type="match status" value="1"/>
</dbReference>
<dbReference type="InterPro" id="IPR009060">
    <property type="entry name" value="UBA-like_sf"/>
</dbReference>
<dbReference type="PROSITE" id="PS50030">
    <property type="entry name" value="UBA"/>
    <property type="match status" value="1"/>
</dbReference>
<dbReference type="AlphaFoldDB" id="A0A8H7ZNN8"/>
<dbReference type="SMART" id="SM00165">
    <property type="entry name" value="UBA"/>
    <property type="match status" value="1"/>
</dbReference>
<dbReference type="Proteomes" id="UP000673691">
    <property type="component" value="Unassembled WGS sequence"/>
</dbReference>
<evidence type="ECO:0000313" key="4">
    <source>
        <dbReference type="Proteomes" id="UP000673691"/>
    </source>
</evidence>
<keyword evidence="4" id="KW-1185">Reference proteome</keyword>
<feature type="compositionally biased region" description="Basic and acidic residues" evidence="1">
    <location>
        <begin position="53"/>
        <end position="62"/>
    </location>
</feature>
<reference evidence="3 4" key="1">
    <citation type="journal article" name="Sci. Rep.">
        <title>Genome-scale phylogenetic analyses confirm Olpidium as the closest living zoosporic fungus to the non-flagellated, terrestrial fungi.</title>
        <authorList>
            <person name="Chang Y."/>
            <person name="Rochon D."/>
            <person name="Sekimoto S."/>
            <person name="Wang Y."/>
            <person name="Chovatia M."/>
            <person name="Sandor L."/>
            <person name="Salamov A."/>
            <person name="Grigoriev I.V."/>
            <person name="Stajich J.E."/>
            <person name="Spatafora J.W."/>
        </authorList>
    </citation>
    <scope>NUCLEOTIDE SEQUENCE [LARGE SCALE GENOMIC DNA]</scope>
    <source>
        <strain evidence="3">S191</strain>
    </source>
</reference>
<evidence type="ECO:0000313" key="3">
    <source>
        <dbReference type="EMBL" id="KAG5456481.1"/>
    </source>
</evidence>
<dbReference type="InterPro" id="IPR015940">
    <property type="entry name" value="UBA"/>
</dbReference>
<protein>
    <recommendedName>
        <fullName evidence="2">UBA domain-containing protein</fullName>
    </recommendedName>
</protein>
<feature type="region of interest" description="Disordered" evidence="1">
    <location>
        <begin position="32"/>
        <end position="87"/>
    </location>
</feature>
<dbReference type="EMBL" id="JAEFCI010011675">
    <property type="protein sequence ID" value="KAG5456481.1"/>
    <property type="molecule type" value="Genomic_DNA"/>
</dbReference>
<comment type="caution">
    <text evidence="3">The sequence shown here is derived from an EMBL/GenBank/DDBJ whole genome shotgun (WGS) entry which is preliminary data.</text>
</comment>
<evidence type="ECO:0000259" key="2">
    <source>
        <dbReference type="PROSITE" id="PS50030"/>
    </source>
</evidence>
<accession>A0A8H7ZNN8</accession>
<proteinExistence type="predicted"/>
<name>A0A8H7ZNN8_9FUNG</name>
<dbReference type="Pfam" id="PF00627">
    <property type="entry name" value="UBA"/>
    <property type="match status" value="1"/>
</dbReference>
<dbReference type="SUPFAM" id="SSF46934">
    <property type="entry name" value="UBA-like"/>
    <property type="match status" value="1"/>
</dbReference>
<feature type="domain" description="UBA" evidence="2">
    <location>
        <begin position="84"/>
        <end position="125"/>
    </location>
</feature>
<evidence type="ECO:0000256" key="1">
    <source>
        <dbReference type="SAM" id="MobiDB-lite"/>
    </source>
</evidence>